<comment type="similarity">
    <text evidence="2 15">Belongs to the alkaline phosphatase family.</text>
</comment>
<keyword evidence="9 14" id="KW-0460">Magnesium</keyword>
<dbReference type="Pfam" id="PF00245">
    <property type="entry name" value="Alk_phosphatase"/>
    <property type="match status" value="2"/>
</dbReference>
<dbReference type="GO" id="GO:0098552">
    <property type="term" value="C:side of membrane"/>
    <property type="evidence" value="ECO:0007669"/>
    <property type="project" value="UniProtKB-KW"/>
</dbReference>
<evidence type="ECO:0000256" key="4">
    <source>
        <dbReference type="ARBA" id="ARBA00022475"/>
    </source>
</evidence>
<comment type="cofactor">
    <cofactor evidence="14">
        <name>Mg(2+)</name>
        <dbReference type="ChEBI" id="CHEBI:18420"/>
    </cofactor>
    <text evidence="14">Binds 1 Mg(2+) ion.</text>
</comment>
<protein>
    <recommendedName>
        <fullName evidence="3">alkaline phosphatase</fullName>
        <ecNumber evidence="3">3.1.3.1</ecNumber>
    </recommendedName>
</protein>
<keyword evidence="8 14" id="KW-0862">Zinc</keyword>
<sequence length="783" mass="87579">MISDEIKLSRLNLRKMNSDLLQRNSISLQHNSNVKQNVTNMQWMENKENVSFIRGNVTPSYFIGVKGLKQTRNMRPKWSIVWTWTVWCLLLLPYLCYAQETAPEVAPRTEDKEHWYRQAQEQLDQVLQERLNAIKGPAKNVILFVGDGMGMSTITAGRILKGQKLGFTGEEHQLTFEKFPHIALAKVSWDIEYKEHWYRQAQEQLDQVLQERLNAIKGPAKNVILFVGDGMGMSTITAGRILKGQKLGFTGEEHQLTFEKFPHIALAKTYTTDSQIGDSTGCATALMCGVKANVNTVGVDHRVKFEECLDSFNAQVPSLIDWAQKHGKSTGIVTNTRLTHGTPSALYAHSASRYWEDDSRMGMRSKAVCKDIARQLIEDLPGRNINVLLGGGRRHLLPESEADKEERDQRGRRSDGRHLIDEWVHDKKQRSLHAEYVWNKGQFDQIDPRRTNYLLGIFGYSHLDFEVDRNKGAGGDPSIAEMTIKAIQILQKNSKGFFLMVEGGRIDHAHHHNNARRALEEVVALDDAVAAALQFTSAADTLLVVTADHSHVMTFGGDNTPRGTPITGFDASVSDLDYKPYTTLLYGNGPGYAHATPSGRHNITAINPQDVNFVQQAAVPRKYETHSGEDVPVYATGPGSYLFSGTVEQSYIPHAIAYASCISDDTSHCEKPPSDDASAAKSPHTNMVPNFPHVAPSYPNLAPNIYHPGRYPHAHESPATFPVEERKYYDSHVNHQYGPGQGPDPNSGRTNGFNREFGFWNAAESLRPRSLLLSAVFLSLILR</sequence>
<feature type="binding site" evidence="14">
    <location>
        <position position="229"/>
    </location>
    <ligand>
        <name>Zn(2+)</name>
        <dbReference type="ChEBI" id="CHEBI:29105"/>
        <label>2</label>
    </ligand>
</feature>
<evidence type="ECO:0000256" key="9">
    <source>
        <dbReference type="ARBA" id="ARBA00022842"/>
    </source>
</evidence>
<comment type="cofactor">
    <cofactor evidence="14">
        <name>Zn(2+)</name>
        <dbReference type="ChEBI" id="CHEBI:29105"/>
    </cofactor>
    <text evidence="14">Binds 2 Zn(2+) ions.</text>
</comment>
<reference evidence="18" key="1">
    <citation type="submission" date="2025-08" db="UniProtKB">
        <authorList>
            <consortium name="RefSeq"/>
        </authorList>
    </citation>
    <scope>IDENTIFICATION</scope>
    <source>
        <tissue evidence="18">Whole organism</tissue>
    </source>
</reference>
<dbReference type="OMA" id="LFNHGHM"/>
<keyword evidence="12" id="KW-0449">Lipoprotein</keyword>
<feature type="binding site" evidence="14">
    <location>
        <position position="511"/>
    </location>
    <ligand>
        <name>Zn(2+)</name>
        <dbReference type="ChEBI" id="CHEBI:29105"/>
        <label>2</label>
    </ligand>
</feature>
<evidence type="ECO:0000256" key="6">
    <source>
        <dbReference type="ARBA" id="ARBA00022723"/>
    </source>
</evidence>
<organism evidence="17 18">
    <name type="scientific">Hyalella azteca</name>
    <name type="common">Amphipod</name>
    <dbReference type="NCBI Taxonomy" id="294128"/>
    <lineage>
        <taxon>Eukaryota</taxon>
        <taxon>Metazoa</taxon>
        <taxon>Ecdysozoa</taxon>
        <taxon>Arthropoda</taxon>
        <taxon>Crustacea</taxon>
        <taxon>Multicrustacea</taxon>
        <taxon>Malacostraca</taxon>
        <taxon>Eumalacostraca</taxon>
        <taxon>Peracarida</taxon>
        <taxon>Amphipoda</taxon>
        <taxon>Senticaudata</taxon>
        <taxon>Talitrida</taxon>
        <taxon>Talitroidea</taxon>
        <taxon>Hyalellidae</taxon>
        <taxon>Hyalella</taxon>
    </lineage>
</organism>
<feature type="binding site" evidence="14">
    <location>
        <position position="502"/>
    </location>
    <ligand>
        <name>Mg(2+)</name>
        <dbReference type="ChEBI" id="CHEBI:18420"/>
    </ligand>
</feature>
<dbReference type="PANTHER" id="PTHR11596:SF91">
    <property type="entry name" value="ALKALINE PHOSPHATASE-RELATED"/>
    <property type="match status" value="1"/>
</dbReference>
<gene>
    <name evidence="18" type="primary">LOC108675301</name>
</gene>
<feature type="active site" description="Phosphoserine intermediate" evidence="13">
    <location>
        <position position="279"/>
    </location>
</feature>
<evidence type="ECO:0000256" key="13">
    <source>
        <dbReference type="PIRSR" id="PIRSR601952-1"/>
    </source>
</evidence>
<dbReference type="GO" id="GO:0004035">
    <property type="term" value="F:alkaline phosphatase activity"/>
    <property type="evidence" value="ECO:0007669"/>
    <property type="project" value="UniProtKB-EC"/>
</dbReference>
<feature type="binding site" evidence="14">
    <location>
        <position position="626"/>
    </location>
    <ligand>
        <name>Zn(2+)</name>
        <dbReference type="ChEBI" id="CHEBI:29105"/>
        <label>2</label>
    </ligand>
</feature>
<evidence type="ECO:0000313" key="18">
    <source>
        <dbReference type="RefSeq" id="XP_018018790.1"/>
    </source>
</evidence>
<dbReference type="AlphaFoldDB" id="A0A8B7NYL0"/>
<dbReference type="GO" id="GO:0005886">
    <property type="term" value="C:plasma membrane"/>
    <property type="evidence" value="ECO:0007669"/>
    <property type="project" value="UniProtKB-SubCell"/>
</dbReference>
<evidence type="ECO:0000256" key="5">
    <source>
        <dbReference type="ARBA" id="ARBA00022622"/>
    </source>
</evidence>
<keyword evidence="10" id="KW-0472">Membrane</keyword>
<accession>A0A8B7NYL0</accession>
<keyword evidence="5" id="KW-0336">GPI-anchor</keyword>
<feature type="binding site" evidence="14">
    <location>
        <position position="548"/>
    </location>
    <ligand>
        <name>Zn(2+)</name>
        <dbReference type="ChEBI" id="CHEBI:29105"/>
        <label>2</label>
    </ligand>
</feature>
<dbReference type="FunFam" id="3.40.720.10:FF:000008">
    <property type="entry name" value="Alkaline phosphatase"/>
    <property type="match status" value="1"/>
</dbReference>
<dbReference type="RefSeq" id="XP_018018790.1">
    <property type="nucleotide sequence ID" value="XM_018163301.2"/>
</dbReference>
<keyword evidence="17" id="KW-1185">Reference proteome</keyword>
<dbReference type="SUPFAM" id="SSF53649">
    <property type="entry name" value="Alkaline phosphatase-like"/>
    <property type="match status" value="2"/>
</dbReference>
<dbReference type="OrthoDB" id="5818554at2759"/>
<dbReference type="InterPro" id="IPR001952">
    <property type="entry name" value="Alkaline_phosphatase"/>
</dbReference>
<dbReference type="Gene3D" id="3.40.720.10">
    <property type="entry name" value="Alkaline Phosphatase, subunit A"/>
    <property type="match status" value="2"/>
</dbReference>
<dbReference type="GeneID" id="108675301"/>
<feature type="binding site" evidence="14">
    <location>
        <position position="549"/>
    </location>
    <ligand>
        <name>Zn(2+)</name>
        <dbReference type="ChEBI" id="CHEBI:29105"/>
        <label>2</label>
    </ligand>
</feature>
<dbReference type="PRINTS" id="PR00113">
    <property type="entry name" value="ALKPHPHTASE"/>
</dbReference>
<evidence type="ECO:0000256" key="12">
    <source>
        <dbReference type="ARBA" id="ARBA00023288"/>
    </source>
</evidence>
<feature type="region of interest" description="Disordered" evidence="16">
    <location>
        <begin position="667"/>
        <end position="686"/>
    </location>
</feature>
<feature type="binding site" evidence="14">
    <location>
        <position position="340"/>
    </location>
    <ligand>
        <name>Mg(2+)</name>
        <dbReference type="ChEBI" id="CHEBI:18420"/>
    </ligand>
</feature>
<dbReference type="CDD" id="cd16012">
    <property type="entry name" value="ALP"/>
    <property type="match status" value="1"/>
</dbReference>
<evidence type="ECO:0000256" key="10">
    <source>
        <dbReference type="ARBA" id="ARBA00023136"/>
    </source>
</evidence>
<dbReference type="EC" id="3.1.3.1" evidence="3"/>
<dbReference type="InterPro" id="IPR017850">
    <property type="entry name" value="Alkaline_phosphatase_core_sf"/>
</dbReference>
<dbReference type="GO" id="GO:0046872">
    <property type="term" value="F:metal ion binding"/>
    <property type="evidence" value="ECO:0007669"/>
    <property type="project" value="UniProtKB-KW"/>
</dbReference>
<name>A0A8B7NYL0_HYAAZ</name>
<evidence type="ECO:0000256" key="16">
    <source>
        <dbReference type="SAM" id="MobiDB-lite"/>
    </source>
</evidence>
<evidence type="ECO:0000256" key="2">
    <source>
        <dbReference type="ARBA" id="ARBA00005984"/>
    </source>
</evidence>
<dbReference type="Proteomes" id="UP000694843">
    <property type="component" value="Unplaced"/>
</dbReference>
<comment type="subcellular location">
    <subcellularLocation>
        <location evidence="1">Cell membrane</location>
        <topology evidence="1">Lipid-anchor</topology>
        <topology evidence="1">GPI-anchor</topology>
    </subcellularLocation>
</comment>
<dbReference type="SMART" id="SM00098">
    <property type="entry name" value="alkPPc"/>
    <property type="match status" value="1"/>
</dbReference>
<evidence type="ECO:0000313" key="17">
    <source>
        <dbReference type="Proteomes" id="UP000694843"/>
    </source>
</evidence>
<evidence type="ECO:0000256" key="14">
    <source>
        <dbReference type="PIRSR" id="PIRSR601952-2"/>
    </source>
</evidence>
<feature type="binding site" evidence="14">
    <location>
        <position position="342"/>
    </location>
    <ligand>
        <name>Mg(2+)</name>
        <dbReference type="ChEBI" id="CHEBI:18420"/>
    </ligand>
</feature>
<dbReference type="KEGG" id="hazt:108675301"/>
<feature type="binding site" evidence="14">
    <location>
        <position position="507"/>
    </location>
    <ligand>
        <name>Zn(2+)</name>
        <dbReference type="ChEBI" id="CHEBI:29105"/>
        <label>2</label>
    </ligand>
</feature>
<evidence type="ECO:0000256" key="1">
    <source>
        <dbReference type="ARBA" id="ARBA00004609"/>
    </source>
</evidence>
<keyword evidence="4" id="KW-1003">Cell membrane</keyword>
<proteinExistence type="inferred from homology"/>
<evidence type="ECO:0000256" key="3">
    <source>
        <dbReference type="ARBA" id="ARBA00012647"/>
    </source>
</evidence>
<feature type="binding site" evidence="14">
    <location>
        <position position="229"/>
    </location>
    <ligand>
        <name>Mg(2+)</name>
        <dbReference type="ChEBI" id="CHEBI:18420"/>
    </ligand>
</feature>
<evidence type="ECO:0000256" key="11">
    <source>
        <dbReference type="ARBA" id="ARBA00023180"/>
    </source>
</evidence>
<dbReference type="PANTHER" id="PTHR11596">
    <property type="entry name" value="ALKALINE PHOSPHATASE"/>
    <property type="match status" value="1"/>
</dbReference>
<keyword evidence="6 14" id="KW-0479">Metal-binding</keyword>
<keyword evidence="7" id="KW-0378">Hydrolase</keyword>
<keyword evidence="11" id="KW-0325">Glycoprotein</keyword>
<evidence type="ECO:0000256" key="7">
    <source>
        <dbReference type="ARBA" id="ARBA00022801"/>
    </source>
</evidence>
<evidence type="ECO:0000256" key="15">
    <source>
        <dbReference type="RuleBase" id="RU003946"/>
    </source>
</evidence>
<evidence type="ECO:0000256" key="8">
    <source>
        <dbReference type="ARBA" id="ARBA00022833"/>
    </source>
</evidence>